<dbReference type="SUPFAM" id="SSF53335">
    <property type="entry name" value="S-adenosyl-L-methionine-dependent methyltransferases"/>
    <property type="match status" value="1"/>
</dbReference>
<evidence type="ECO:0000256" key="2">
    <source>
        <dbReference type="ARBA" id="ARBA00005189"/>
    </source>
</evidence>
<dbReference type="STRING" id="6412.T1G0T6"/>
<accession>T1G0T6</accession>
<dbReference type="Gene3D" id="3.40.50.150">
    <property type="entry name" value="Vaccinia Virus protein VP39"/>
    <property type="match status" value="1"/>
</dbReference>
<evidence type="ECO:0000313" key="9">
    <source>
        <dbReference type="EMBL" id="ESO11039.1"/>
    </source>
</evidence>
<evidence type="ECO:0000256" key="6">
    <source>
        <dbReference type="ARBA" id="ARBA00047619"/>
    </source>
</evidence>
<evidence type="ECO:0000259" key="8">
    <source>
        <dbReference type="Pfam" id="PF08241"/>
    </source>
</evidence>
<name>T1G0T6_HELRO</name>
<dbReference type="EnsemblMetazoa" id="HelroT71964">
    <property type="protein sequence ID" value="HelroP71964"/>
    <property type="gene ID" value="HelroG71964"/>
</dbReference>
<dbReference type="Pfam" id="PF08241">
    <property type="entry name" value="Methyltransf_11"/>
    <property type="match status" value="1"/>
</dbReference>
<dbReference type="KEGG" id="hro:HELRODRAFT_71964"/>
<dbReference type="CDD" id="cd02440">
    <property type="entry name" value="AdoMet_MTases"/>
    <property type="match status" value="1"/>
</dbReference>
<dbReference type="GO" id="GO:0000234">
    <property type="term" value="F:phosphoethanolamine N-methyltransferase activity"/>
    <property type="evidence" value="ECO:0007669"/>
    <property type="project" value="UniProtKB-EC"/>
</dbReference>
<evidence type="ECO:0000313" key="10">
    <source>
        <dbReference type="EnsemblMetazoa" id="HelroP71964"/>
    </source>
</evidence>
<dbReference type="AlphaFoldDB" id="T1G0T6"/>
<organism evidence="10 11">
    <name type="scientific">Helobdella robusta</name>
    <name type="common">Californian leech</name>
    <dbReference type="NCBI Taxonomy" id="6412"/>
    <lineage>
        <taxon>Eukaryota</taxon>
        <taxon>Metazoa</taxon>
        <taxon>Spiralia</taxon>
        <taxon>Lophotrochozoa</taxon>
        <taxon>Annelida</taxon>
        <taxon>Clitellata</taxon>
        <taxon>Hirudinea</taxon>
        <taxon>Rhynchobdellida</taxon>
        <taxon>Glossiphoniidae</taxon>
        <taxon>Helobdella</taxon>
    </lineage>
</organism>
<dbReference type="OMA" id="ESCFHPC"/>
<feature type="domain" description="Methyltransferase type 11" evidence="8">
    <location>
        <begin position="47"/>
        <end position="143"/>
    </location>
</feature>
<dbReference type="PANTHER" id="PTHR44307:SF2">
    <property type="entry name" value="PHOSPHOETHANOLAMINE METHYLTRANSFERASE ISOFORM X1"/>
    <property type="match status" value="1"/>
</dbReference>
<keyword evidence="3" id="KW-0489">Methyltransferase</keyword>
<dbReference type="InterPro" id="IPR029063">
    <property type="entry name" value="SAM-dependent_MTases_sf"/>
</dbReference>
<proteinExistence type="predicted"/>
<dbReference type="OrthoDB" id="8300214at2759"/>
<comment type="pathway">
    <text evidence="1">Phospholipid metabolism; phosphatidylcholine biosynthesis.</text>
</comment>
<keyword evidence="11" id="KW-1185">Reference proteome</keyword>
<dbReference type="RefSeq" id="XP_009011308.1">
    <property type="nucleotide sequence ID" value="XM_009013060.1"/>
</dbReference>
<evidence type="ECO:0000256" key="7">
    <source>
        <dbReference type="ARBA" id="ARBA00047841"/>
    </source>
</evidence>
<dbReference type="EMBL" id="KB095858">
    <property type="protein sequence ID" value="ESO11039.1"/>
    <property type="molecule type" value="Genomic_DNA"/>
</dbReference>
<dbReference type="GeneID" id="20214684"/>
<reference evidence="11" key="1">
    <citation type="submission" date="2012-12" db="EMBL/GenBank/DDBJ databases">
        <authorList>
            <person name="Hellsten U."/>
            <person name="Grimwood J."/>
            <person name="Chapman J.A."/>
            <person name="Shapiro H."/>
            <person name="Aerts A."/>
            <person name="Otillar R.P."/>
            <person name="Terry A.Y."/>
            <person name="Boore J.L."/>
            <person name="Simakov O."/>
            <person name="Marletaz F."/>
            <person name="Cho S.-J."/>
            <person name="Edsinger-Gonzales E."/>
            <person name="Havlak P."/>
            <person name="Kuo D.-H."/>
            <person name="Larsson T."/>
            <person name="Lv J."/>
            <person name="Arendt D."/>
            <person name="Savage R."/>
            <person name="Osoegawa K."/>
            <person name="de Jong P."/>
            <person name="Lindberg D.R."/>
            <person name="Seaver E.C."/>
            <person name="Weisblat D.A."/>
            <person name="Putnam N.H."/>
            <person name="Grigoriev I.V."/>
            <person name="Rokhsar D.S."/>
        </authorList>
    </citation>
    <scope>NUCLEOTIDE SEQUENCE</scope>
</reference>
<dbReference type="GO" id="GO:0032259">
    <property type="term" value="P:methylation"/>
    <property type="evidence" value="ECO:0007669"/>
    <property type="project" value="UniProtKB-KW"/>
</dbReference>
<dbReference type="InterPro" id="IPR013216">
    <property type="entry name" value="Methyltransf_11"/>
</dbReference>
<dbReference type="EMBL" id="AMQM01002805">
    <property type="status" value="NOT_ANNOTATED_CDS"/>
    <property type="molecule type" value="Genomic_DNA"/>
</dbReference>
<dbReference type="eggNOG" id="KOG1269">
    <property type="taxonomic scope" value="Eukaryota"/>
</dbReference>
<dbReference type="CTD" id="20214684"/>
<reference evidence="9 11" key="2">
    <citation type="journal article" date="2013" name="Nature">
        <title>Insights into bilaterian evolution from three spiralian genomes.</title>
        <authorList>
            <person name="Simakov O."/>
            <person name="Marletaz F."/>
            <person name="Cho S.J."/>
            <person name="Edsinger-Gonzales E."/>
            <person name="Havlak P."/>
            <person name="Hellsten U."/>
            <person name="Kuo D.H."/>
            <person name="Larsson T."/>
            <person name="Lv J."/>
            <person name="Arendt D."/>
            <person name="Savage R."/>
            <person name="Osoegawa K."/>
            <person name="de Jong P."/>
            <person name="Grimwood J."/>
            <person name="Chapman J.A."/>
            <person name="Shapiro H."/>
            <person name="Aerts A."/>
            <person name="Otillar R.P."/>
            <person name="Terry A.Y."/>
            <person name="Boore J.L."/>
            <person name="Grigoriev I.V."/>
            <person name="Lindberg D.R."/>
            <person name="Seaver E.C."/>
            <person name="Weisblat D.A."/>
            <person name="Putnam N.H."/>
            <person name="Rokhsar D.S."/>
        </authorList>
    </citation>
    <scope>NUCLEOTIDE SEQUENCE</scope>
</reference>
<evidence type="ECO:0000313" key="11">
    <source>
        <dbReference type="Proteomes" id="UP000015101"/>
    </source>
</evidence>
<dbReference type="Proteomes" id="UP000015101">
    <property type="component" value="Unassembled WGS sequence"/>
</dbReference>
<evidence type="ECO:0000256" key="5">
    <source>
        <dbReference type="ARBA" id="ARBA00035674"/>
    </source>
</evidence>
<evidence type="ECO:0000256" key="1">
    <source>
        <dbReference type="ARBA" id="ARBA00004969"/>
    </source>
</evidence>
<protein>
    <recommendedName>
        <fullName evidence="5">phosphoethanolamine N-methyltransferase</fullName>
        <ecNumber evidence="5">2.1.1.103</ecNumber>
    </recommendedName>
</protein>
<comment type="catalytic activity">
    <reaction evidence="7">
        <text>N-methylethanolamine phosphate + S-adenosyl-L-methionine = N,N-dimethylethanolamine phosphate + S-adenosyl-L-homocysteine + H(+)</text>
        <dbReference type="Rhea" id="RHEA:25321"/>
        <dbReference type="ChEBI" id="CHEBI:15378"/>
        <dbReference type="ChEBI" id="CHEBI:57781"/>
        <dbReference type="ChEBI" id="CHEBI:57856"/>
        <dbReference type="ChEBI" id="CHEBI:58641"/>
        <dbReference type="ChEBI" id="CHEBI:59789"/>
        <dbReference type="EC" id="2.1.1.103"/>
    </reaction>
    <physiologicalReaction direction="left-to-right" evidence="7">
        <dbReference type="Rhea" id="RHEA:25322"/>
    </physiologicalReaction>
</comment>
<evidence type="ECO:0000256" key="4">
    <source>
        <dbReference type="ARBA" id="ARBA00022679"/>
    </source>
</evidence>
<comment type="pathway">
    <text evidence="2">Lipid metabolism.</text>
</comment>
<dbReference type="PANTHER" id="PTHR44307">
    <property type="entry name" value="PHOSPHOETHANOLAMINE METHYLTRANSFERASE"/>
    <property type="match status" value="1"/>
</dbReference>
<dbReference type="EC" id="2.1.1.103" evidence="5"/>
<sequence length="215" mass="24268">MQNFWKEHSTKANEEEMMLDSDADTLGREEVPEILSLLPGLEGKSVLELGAGIGRFSGRIAAKAKSVVAVDFMENFIKCNESTNGHHGNIQFVQADVMLLKFPENSFDLVFSNWLLMYLEEDEVCTLFEKIFNWLKPGGHFFFRESCFHQSGNKSRTCNPSKYRHPSTYNDILGSLSSFLLTSSSSQASSPCAMYDVKLVFSKPIQTYIKVMGVY</sequence>
<keyword evidence="4" id="KW-0808">Transferase</keyword>
<reference evidence="10" key="3">
    <citation type="submission" date="2015-06" db="UniProtKB">
        <authorList>
            <consortium name="EnsemblMetazoa"/>
        </authorList>
    </citation>
    <scope>IDENTIFICATION</scope>
</reference>
<gene>
    <name evidence="10" type="primary">20214684</name>
    <name evidence="9" type="ORF">HELRODRAFT_71964</name>
</gene>
<evidence type="ECO:0000256" key="3">
    <source>
        <dbReference type="ARBA" id="ARBA00022603"/>
    </source>
</evidence>
<dbReference type="InParanoid" id="T1G0T6"/>
<comment type="catalytic activity">
    <reaction evidence="6">
        <text>N,N-dimethylethanolamine phosphate + S-adenosyl-L-methionine = phosphocholine + S-adenosyl-L-homocysteine + H(+)</text>
        <dbReference type="Rhea" id="RHEA:25325"/>
        <dbReference type="ChEBI" id="CHEBI:15378"/>
        <dbReference type="ChEBI" id="CHEBI:57856"/>
        <dbReference type="ChEBI" id="CHEBI:58641"/>
        <dbReference type="ChEBI" id="CHEBI:59789"/>
        <dbReference type="ChEBI" id="CHEBI:295975"/>
        <dbReference type="EC" id="2.1.1.103"/>
    </reaction>
    <physiologicalReaction direction="left-to-right" evidence="6">
        <dbReference type="Rhea" id="RHEA:25326"/>
    </physiologicalReaction>
</comment>
<dbReference type="HOGENOM" id="CLU_084346_0_0_1"/>